<evidence type="ECO:0000256" key="1">
    <source>
        <dbReference type="ARBA" id="ARBA00004651"/>
    </source>
</evidence>
<dbReference type="InterPro" id="IPR006068">
    <property type="entry name" value="ATPase_P-typ_cation-transptr_C"/>
</dbReference>
<protein>
    <submittedName>
        <fullName evidence="11">HAD-IC family P-type ATPase</fullName>
    </submittedName>
</protein>
<feature type="transmembrane region" description="Helical" evidence="9">
    <location>
        <begin position="350"/>
        <end position="369"/>
    </location>
</feature>
<dbReference type="Gene3D" id="3.40.1110.10">
    <property type="entry name" value="Calcium-transporting ATPase, cytoplasmic domain N"/>
    <property type="match status" value="1"/>
</dbReference>
<dbReference type="SUPFAM" id="SSF81665">
    <property type="entry name" value="Calcium ATPase, transmembrane domain M"/>
    <property type="match status" value="1"/>
</dbReference>
<dbReference type="PANTHER" id="PTHR24093:SF128">
    <property type="entry name" value="MAGNESIUM-TRANSPORTING ATPASE, P-TYPE 1"/>
    <property type="match status" value="1"/>
</dbReference>
<dbReference type="InterPro" id="IPR036412">
    <property type="entry name" value="HAD-like_sf"/>
</dbReference>
<reference evidence="12" key="1">
    <citation type="journal article" date="2019" name="Int. J. Syst. Evol. Microbiol.">
        <title>The Global Catalogue of Microorganisms (GCM) 10K type strain sequencing project: providing services to taxonomists for standard genome sequencing and annotation.</title>
        <authorList>
            <consortium name="The Broad Institute Genomics Platform"/>
            <consortium name="The Broad Institute Genome Sequencing Center for Infectious Disease"/>
            <person name="Wu L."/>
            <person name="Ma J."/>
        </authorList>
    </citation>
    <scope>NUCLEOTIDE SEQUENCE [LARGE SCALE GENOMIC DNA]</scope>
    <source>
        <strain evidence="12">KCTC 52490</strain>
    </source>
</reference>
<comment type="caution">
    <text evidence="11">The sequence shown here is derived from an EMBL/GenBank/DDBJ whole genome shotgun (WGS) entry which is preliminary data.</text>
</comment>
<comment type="subcellular location">
    <subcellularLocation>
        <location evidence="1">Cell membrane</location>
        <topology evidence="1">Multi-pass membrane protein</topology>
    </subcellularLocation>
</comment>
<evidence type="ECO:0000313" key="11">
    <source>
        <dbReference type="EMBL" id="MFD2934345.1"/>
    </source>
</evidence>
<dbReference type="RefSeq" id="WP_381500026.1">
    <property type="nucleotide sequence ID" value="NZ_JBHUOM010000002.1"/>
</dbReference>
<dbReference type="Gene3D" id="1.20.1110.10">
    <property type="entry name" value="Calcium-transporting ATPase, transmembrane domain"/>
    <property type="match status" value="1"/>
</dbReference>
<keyword evidence="5" id="KW-0479">Metal-binding</keyword>
<evidence type="ECO:0000256" key="8">
    <source>
        <dbReference type="ARBA" id="ARBA00023136"/>
    </source>
</evidence>
<sequence length="411" mass="45501">MDTGGTTPAPLADHREAIQQTFQELSTKSFRTLGLATKNTNGKRIIDKTDEVDMTFLGFISLFDSPKEGIQETLATLQKLGIQIKMITGDNVLVAKAVAHTIGIETPGVLTGSSLRHLSVEALRHKVSTTHIFAEIEPIQKEVIILALKNSGYVVGYMGDGINDASALHAADVGISVESAVNVAKESADIVLLKQDLNVLIDGVREGRRTFTNTMKYIFMATSANFGNMFSMAGASIFLPFLPLLPVQILLTNLRTDLPEMTIASDNVDSTAIEKPAKWGMTFIRRFMMTFGLLSSVFDNLMFGLLLWVFKANESLFQTSWFIESVMSASMIVLVVRTRQVFYRSRPGKWLLLTTALIVLIVLLLPVGPLERLFGFTPMPLSLYGVIIGVVISYVLSAEWLKHWFCRRYQP</sequence>
<dbReference type="Proteomes" id="UP001597512">
    <property type="component" value="Unassembled WGS sequence"/>
</dbReference>
<keyword evidence="12" id="KW-1185">Reference proteome</keyword>
<gene>
    <name evidence="11" type="ORF">ACFS25_11175</name>
</gene>
<evidence type="ECO:0000256" key="9">
    <source>
        <dbReference type="SAM" id="Phobius"/>
    </source>
</evidence>
<feature type="transmembrane region" description="Helical" evidence="9">
    <location>
        <begin position="229"/>
        <end position="251"/>
    </location>
</feature>
<keyword evidence="4 9" id="KW-0812">Transmembrane</keyword>
<evidence type="ECO:0000313" key="12">
    <source>
        <dbReference type="Proteomes" id="UP001597512"/>
    </source>
</evidence>
<name>A0ABW6AKL1_9BACT</name>
<organism evidence="11 12">
    <name type="scientific">Spirosoma flavum</name>
    <dbReference type="NCBI Taxonomy" id="2048557"/>
    <lineage>
        <taxon>Bacteria</taxon>
        <taxon>Pseudomonadati</taxon>
        <taxon>Bacteroidota</taxon>
        <taxon>Cytophagia</taxon>
        <taxon>Cytophagales</taxon>
        <taxon>Cytophagaceae</taxon>
        <taxon>Spirosoma</taxon>
    </lineage>
</organism>
<dbReference type="SUPFAM" id="SSF56784">
    <property type="entry name" value="HAD-like"/>
    <property type="match status" value="1"/>
</dbReference>
<feature type="transmembrane region" description="Helical" evidence="9">
    <location>
        <begin position="316"/>
        <end position="338"/>
    </location>
</feature>
<evidence type="ECO:0000256" key="2">
    <source>
        <dbReference type="ARBA" id="ARBA00022475"/>
    </source>
</evidence>
<dbReference type="SUPFAM" id="SSF81660">
    <property type="entry name" value="Metal cation-transporting ATPase, ATP-binding domain N"/>
    <property type="match status" value="1"/>
</dbReference>
<evidence type="ECO:0000256" key="7">
    <source>
        <dbReference type="ARBA" id="ARBA00022989"/>
    </source>
</evidence>
<dbReference type="InterPro" id="IPR023298">
    <property type="entry name" value="ATPase_P-typ_TM_dom_sf"/>
</dbReference>
<dbReference type="Gene3D" id="3.40.50.1000">
    <property type="entry name" value="HAD superfamily/HAD-like"/>
    <property type="match status" value="1"/>
</dbReference>
<proteinExistence type="predicted"/>
<dbReference type="PRINTS" id="PR01836">
    <property type="entry name" value="MGATPASE"/>
</dbReference>
<evidence type="ECO:0000259" key="10">
    <source>
        <dbReference type="Pfam" id="PF00689"/>
    </source>
</evidence>
<dbReference type="InterPro" id="IPR001757">
    <property type="entry name" value="P_typ_ATPase"/>
</dbReference>
<keyword evidence="7 9" id="KW-1133">Transmembrane helix</keyword>
<evidence type="ECO:0000256" key="6">
    <source>
        <dbReference type="ARBA" id="ARBA00022842"/>
    </source>
</evidence>
<feature type="domain" description="Cation-transporting P-type ATPase C-terminal" evidence="10">
    <location>
        <begin position="241"/>
        <end position="403"/>
    </location>
</feature>
<feature type="transmembrane region" description="Helical" evidence="9">
    <location>
        <begin position="381"/>
        <end position="401"/>
    </location>
</feature>
<keyword evidence="3" id="KW-0597">Phosphoprotein</keyword>
<dbReference type="InterPro" id="IPR023214">
    <property type="entry name" value="HAD_sf"/>
</dbReference>
<dbReference type="Pfam" id="PF00689">
    <property type="entry name" value="Cation_ATPase_C"/>
    <property type="match status" value="1"/>
</dbReference>
<dbReference type="Pfam" id="PF00702">
    <property type="entry name" value="Hydrolase"/>
    <property type="match status" value="1"/>
</dbReference>
<dbReference type="InterPro" id="IPR023299">
    <property type="entry name" value="ATPase_P-typ_cyto_dom_N"/>
</dbReference>
<evidence type="ECO:0000256" key="5">
    <source>
        <dbReference type="ARBA" id="ARBA00022723"/>
    </source>
</evidence>
<keyword evidence="8 9" id="KW-0472">Membrane</keyword>
<evidence type="ECO:0000256" key="4">
    <source>
        <dbReference type="ARBA" id="ARBA00022692"/>
    </source>
</evidence>
<keyword evidence="6" id="KW-0460">Magnesium</keyword>
<accession>A0ABW6AKL1</accession>
<dbReference type="NCBIfam" id="TIGR01494">
    <property type="entry name" value="ATPase_P-type"/>
    <property type="match status" value="1"/>
</dbReference>
<keyword evidence="2" id="KW-1003">Cell membrane</keyword>
<evidence type="ECO:0000256" key="3">
    <source>
        <dbReference type="ARBA" id="ARBA00022553"/>
    </source>
</evidence>
<dbReference type="InterPro" id="IPR006415">
    <property type="entry name" value="P-type_ATPase_IIIB"/>
</dbReference>
<dbReference type="PANTHER" id="PTHR24093">
    <property type="entry name" value="CATION TRANSPORTING ATPASE"/>
    <property type="match status" value="1"/>
</dbReference>
<dbReference type="EMBL" id="JBHUOM010000002">
    <property type="protein sequence ID" value="MFD2934345.1"/>
    <property type="molecule type" value="Genomic_DNA"/>
</dbReference>
<feature type="transmembrane region" description="Helical" evidence="9">
    <location>
        <begin position="287"/>
        <end position="310"/>
    </location>
</feature>